<name>A0A814SW22_9BILA</name>
<dbReference type="EMBL" id="CAJNOM010000306">
    <property type="protein sequence ID" value="CAF1341408.1"/>
    <property type="molecule type" value="Genomic_DNA"/>
</dbReference>
<reference evidence="1" key="1">
    <citation type="submission" date="2021-02" db="EMBL/GenBank/DDBJ databases">
        <authorList>
            <person name="Nowell W R."/>
        </authorList>
    </citation>
    <scope>NUCLEOTIDE SEQUENCE</scope>
</reference>
<dbReference type="EMBL" id="CAJNOI010000170">
    <property type="protein sequence ID" value="CAF1153251.1"/>
    <property type="molecule type" value="Genomic_DNA"/>
</dbReference>
<evidence type="ECO:0000313" key="1">
    <source>
        <dbReference type="EMBL" id="CAF1153251.1"/>
    </source>
</evidence>
<comment type="caution">
    <text evidence="1">The sequence shown here is derived from an EMBL/GenBank/DDBJ whole genome shotgun (WGS) entry which is preliminary data.</text>
</comment>
<evidence type="ECO:0000313" key="4">
    <source>
        <dbReference type="Proteomes" id="UP000663877"/>
    </source>
</evidence>
<dbReference type="AlphaFoldDB" id="A0A814SW22"/>
<proteinExistence type="predicted"/>
<keyword evidence="3" id="KW-1185">Reference proteome</keyword>
<sequence>MEYYVVNNFQMKEKYCGTHRVSFLSTSTIMTTSQIAINLTSAEIKYKCNSSSISLDEQYENILNSIRSMKAYKRILRFYSQHLS</sequence>
<protein>
    <submittedName>
        <fullName evidence="1">Uncharacterized protein</fullName>
    </submittedName>
</protein>
<evidence type="ECO:0000313" key="2">
    <source>
        <dbReference type="EMBL" id="CAF1341408.1"/>
    </source>
</evidence>
<dbReference type="Proteomes" id="UP000663832">
    <property type="component" value="Unassembled WGS sequence"/>
</dbReference>
<dbReference type="Proteomes" id="UP000663877">
    <property type="component" value="Unassembled WGS sequence"/>
</dbReference>
<organism evidence="1 4">
    <name type="scientific">Adineta steineri</name>
    <dbReference type="NCBI Taxonomy" id="433720"/>
    <lineage>
        <taxon>Eukaryota</taxon>
        <taxon>Metazoa</taxon>
        <taxon>Spiralia</taxon>
        <taxon>Gnathifera</taxon>
        <taxon>Rotifera</taxon>
        <taxon>Eurotatoria</taxon>
        <taxon>Bdelloidea</taxon>
        <taxon>Adinetida</taxon>
        <taxon>Adinetidae</taxon>
        <taxon>Adineta</taxon>
    </lineage>
</organism>
<evidence type="ECO:0000313" key="3">
    <source>
        <dbReference type="Proteomes" id="UP000663832"/>
    </source>
</evidence>
<accession>A0A814SW22</accession>
<gene>
    <name evidence="1" type="ORF">BJG266_LOCUS24214</name>
    <name evidence="2" type="ORF">QVE165_LOCUS33461</name>
</gene>